<keyword evidence="1" id="KW-0547">Nucleotide-binding</keyword>
<dbReference type="GO" id="GO:0005524">
    <property type="term" value="F:ATP binding"/>
    <property type="evidence" value="ECO:0007669"/>
    <property type="project" value="UniProtKB-KW"/>
</dbReference>
<accession>A0A6M4PPB0</accession>
<dbReference type="Gene3D" id="3.40.50.300">
    <property type="entry name" value="P-loop containing nucleotide triphosphate hydrolases"/>
    <property type="match status" value="2"/>
</dbReference>
<keyword evidence="4" id="KW-0067">ATP-binding</keyword>
<dbReference type="SMART" id="SM00490">
    <property type="entry name" value="HELICc"/>
    <property type="match status" value="1"/>
</dbReference>
<keyword evidence="2" id="KW-0378">Hydrolase</keyword>
<evidence type="ECO:0000256" key="3">
    <source>
        <dbReference type="ARBA" id="ARBA00022806"/>
    </source>
</evidence>
<reference evidence="8 9" key="1">
    <citation type="submission" date="2020-05" db="EMBL/GenBank/DDBJ databases">
        <authorList>
            <person name="Li K."/>
        </authorList>
    </citation>
    <scope>NUCLEOTIDE SEQUENCE [LARGE SCALE GENOMIC DNA]</scope>
    <source>
        <strain evidence="9">jing01</strain>
    </source>
</reference>
<dbReference type="KEGG" id="sarg:HKX69_22430"/>
<dbReference type="EMBL" id="CP053189">
    <property type="protein sequence ID" value="QJS11903.1"/>
    <property type="molecule type" value="Genomic_DNA"/>
</dbReference>
<evidence type="ECO:0000313" key="9">
    <source>
        <dbReference type="Proteomes" id="UP000502641"/>
    </source>
</evidence>
<dbReference type="GO" id="GO:0003676">
    <property type="term" value="F:nucleic acid binding"/>
    <property type="evidence" value="ECO:0007669"/>
    <property type="project" value="InterPro"/>
</dbReference>
<name>A0A6M4PPB0_9ACTN</name>
<dbReference type="InterPro" id="IPR014001">
    <property type="entry name" value="Helicase_ATP-bd"/>
</dbReference>
<dbReference type="PANTHER" id="PTHR47961:SF6">
    <property type="entry name" value="DNA-DIRECTED DNA POLYMERASE"/>
    <property type="match status" value="1"/>
</dbReference>
<dbReference type="InterPro" id="IPR001650">
    <property type="entry name" value="Helicase_C-like"/>
</dbReference>
<dbReference type="Proteomes" id="UP000502641">
    <property type="component" value="Chromosome"/>
</dbReference>
<dbReference type="Pfam" id="PF00270">
    <property type="entry name" value="DEAD"/>
    <property type="match status" value="1"/>
</dbReference>
<dbReference type="PROSITE" id="PS51192">
    <property type="entry name" value="HELICASE_ATP_BIND_1"/>
    <property type="match status" value="1"/>
</dbReference>
<dbReference type="SUPFAM" id="SSF52540">
    <property type="entry name" value="P-loop containing nucleoside triphosphate hydrolases"/>
    <property type="match status" value="1"/>
</dbReference>
<dbReference type="GO" id="GO:0004386">
    <property type="term" value="F:helicase activity"/>
    <property type="evidence" value="ECO:0007669"/>
    <property type="project" value="UniProtKB-KW"/>
</dbReference>
<keyword evidence="9" id="KW-1185">Reference proteome</keyword>
<feature type="domain" description="Helicase ATP-binding" evidence="6">
    <location>
        <begin position="255"/>
        <end position="440"/>
    </location>
</feature>
<dbReference type="PROSITE" id="PS51194">
    <property type="entry name" value="HELICASE_CTER"/>
    <property type="match status" value="1"/>
</dbReference>
<evidence type="ECO:0000259" key="6">
    <source>
        <dbReference type="PROSITE" id="PS51192"/>
    </source>
</evidence>
<sequence length="1005" mass="110225">MTRNIELDEYRANLRAARIQDALHGERRMPVESARNQLLEILALATSEASHEFDSINDEVLDTAVSLALTEVEENADDALSVVLTCVQVLAADGQFARLSLLADRLFGIGAALRRRRPFLGAAAHSFGLLMQGKIRQARQHLDSHLSPPGTTVDRPQKSEGQATDILICACVRETVNGETDTLLSKARSLAIRSQNGSLYEFVDALTSWRYAAREADPVQVLTQADPSFQQPQLREYLRVRDLNVLFPPQIRAIVEGATLDRDQVVALPTSSGKTLLAELRVAASLVRSPGTRAIYVAPYRLLSRQVQRAFSRGLKPLGLSVRDMGSGYDPALEETGVPSGDELPDVAVCTPERLDSLLRLATHGGAAGERARLLFETCKVLVFDELQLVGRMGRGSRFELLLTRIRSRYPSWHMLGLCAASSDTERLSQWLTSSPPISGARRPTGTLEIVWKTDGRLAQRVPGRPASLVSRIRRTNPSDDAVSLILRLDAKYRPVLAVETTRQYAEGLAKKVQAASQTTGEEWRSSLEPTQLDQVDLAAEEISNLLGDEHPLVNLVMHGIAYHHAGLPTPILRQIERLSARKLIRVVCATTTVAEGADLPFRVVVLPHMNFHGEPLSRDLYLNIIGRAGRAGVSVEGLVFILDSDARTLANVVETQLWSARVGRSIDGTLSRIPRQKVTPREWMAFYEVQSQVLSWLGEGNSYTEEQASYLASQTFSWNNPRAGDAQRVTGLLQLALEDLEARGFAVAGSPYRLTGPGALARLTGLSAPSVSRLAPAVSLASESWLPDLVFATQIEAPHARKISELLFEAVEMIEKTFWFKQSPSRDRDTIFAEMVAGQRSWPYGQPNFEADIDLIAAWISGRSYSGLADAAPTPSSSRSLFGGRDRAKRVSDVADYIGSHTYAASWIWSGVKVLAGSLGDALPSFIRDSIELGVPSEGGVKLVKDYALSRPGALLVTSLAGASWVEVRDWIRWDSVDAFSSMGLTRLDAARLERLRSSLLRND</sequence>
<dbReference type="InterPro" id="IPR050474">
    <property type="entry name" value="Hel308_SKI2-like"/>
</dbReference>
<feature type="domain" description="Helicase C-terminal" evidence="7">
    <location>
        <begin position="512"/>
        <end position="675"/>
    </location>
</feature>
<evidence type="ECO:0000256" key="4">
    <source>
        <dbReference type="ARBA" id="ARBA00022840"/>
    </source>
</evidence>
<dbReference type="InterPro" id="IPR027417">
    <property type="entry name" value="P-loop_NTPase"/>
</dbReference>
<dbReference type="SMART" id="SM00487">
    <property type="entry name" value="DEXDc"/>
    <property type="match status" value="1"/>
</dbReference>
<protein>
    <submittedName>
        <fullName evidence="8">DEAD/DEAH box helicase</fullName>
    </submittedName>
</protein>
<evidence type="ECO:0000256" key="1">
    <source>
        <dbReference type="ARBA" id="ARBA00022741"/>
    </source>
</evidence>
<gene>
    <name evidence="8" type="ORF">HKX69_22430</name>
</gene>
<keyword evidence="3 8" id="KW-0347">Helicase</keyword>
<organism evidence="8 9">
    <name type="scientific">Streptomyces argyrophylli</name>
    <dbReference type="NCBI Taxonomy" id="2726118"/>
    <lineage>
        <taxon>Bacteria</taxon>
        <taxon>Bacillati</taxon>
        <taxon>Actinomycetota</taxon>
        <taxon>Actinomycetes</taxon>
        <taxon>Kitasatosporales</taxon>
        <taxon>Streptomycetaceae</taxon>
        <taxon>Streptomyces</taxon>
    </lineage>
</organism>
<dbReference type="PANTHER" id="PTHR47961">
    <property type="entry name" value="DNA POLYMERASE THETA, PUTATIVE (AFU_ORTHOLOGUE AFUA_1G05260)-RELATED"/>
    <property type="match status" value="1"/>
</dbReference>
<dbReference type="InterPro" id="IPR011545">
    <property type="entry name" value="DEAD/DEAH_box_helicase_dom"/>
</dbReference>
<dbReference type="AlphaFoldDB" id="A0A6M4PPB0"/>
<proteinExistence type="predicted"/>
<evidence type="ECO:0000256" key="2">
    <source>
        <dbReference type="ARBA" id="ARBA00022801"/>
    </source>
</evidence>
<dbReference type="GO" id="GO:0016787">
    <property type="term" value="F:hydrolase activity"/>
    <property type="evidence" value="ECO:0007669"/>
    <property type="project" value="UniProtKB-KW"/>
</dbReference>
<evidence type="ECO:0000256" key="5">
    <source>
        <dbReference type="SAM" id="MobiDB-lite"/>
    </source>
</evidence>
<evidence type="ECO:0000313" key="8">
    <source>
        <dbReference type="EMBL" id="QJS11903.1"/>
    </source>
</evidence>
<dbReference type="RefSeq" id="WP_171156177.1">
    <property type="nucleotide sequence ID" value="NZ_CP053189.1"/>
</dbReference>
<feature type="region of interest" description="Disordered" evidence="5">
    <location>
        <begin position="140"/>
        <end position="159"/>
    </location>
</feature>
<evidence type="ECO:0000259" key="7">
    <source>
        <dbReference type="PROSITE" id="PS51194"/>
    </source>
</evidence>